<dbReference type="InterPro" id="IPR036147">
    <property type="entry name" value="Anti-sigma_E_RseA_N_sf"/>
</dbReference>
<evidence type="ECO:0000259" key="8">
    <source>
        <dbReference type="Pfam" id="PF03872"/>
    </source>
</evidence>
<dbReference type="GO" id="GO:0016989">
    <property type="term" value="F:sigma factor antagonist activity"/>
    <property type="evidence" value="ECO:0007669"/>
    <property type="project" value="InterPro"/>
</dbReference>
<dbReference type="AlphaFoldDB" id="A0A1H7JE48"/>
<accession>A0A1H7JE48</accession>
<name>A0A1H7JE48_9GAMM</name>
<feature type="domain" description="Anti sigma-E protein RseA C-terminal" evidence="9">
    <location>
        <begin position="131"/>
        <end position="179"/>
    </location>
</feature>
<protein>
    <recommendedName>
        <fullName evidence="7">Anti-sigma-E factor RseA</fullName>
    </recommendedName>
    <alternativeName>
        <fullName evidence="7">Regulator of SigE</fullName>
    </alternativeName>
    <alternativeName>
        <fullName evidence="7">Sigma-E anti-sigma factor RseA</fullName>
    </alternativeName>
    <alternativeName>
        <fullName evidence="7">Sigma-E factor negative regulatory protein</fullName>
    </alternativeName>
</protein>
<gene>
    <name evidence="10" type="ORF">SAMN05216262_102210</name>
</gene>
<keyword evidence="3 7" id="KW-1003">Cell membrane</keyword>
<dbReference type="EMBL" id="FOBI01000002">
    <property type="protein sequence ID" value="SEK72806.1"/>
    <property type="molecule type" value="Genomic_DNA"/>
</dbReference>
<dbReference type="InterPro" id="IPR005572">
    <property type="entry name" value="Anti-sigma_E_RseA_N"/>
</dbReference>
<dbReference type="PIRSF" id="PIRSF016938">
    <property type="entry name" value="RseA"/>
    <property type="match status" value="1"/>
</dbReference>
<dbReference type="GO" id="GO:0005886">
    <property type="term" value="C:plasma membrane"/>
    <property type="evidence" value="ECO:0007669"/>
    <property type="project" value="UniProtKB-SubCell"/>
</dbReference>
<dbReference type="InterPro" id="IPR005573">
    <property type="entry name" value="Anti-sigma_E_RseA_C"/>
</dbReference>
<dbReference type="PANTHER" id="PTHR38104">
    <property type="match status" value="1"/>
</dbReference>
<evidence type="ECO:0000259" key="9">
    <source>
        <dbReference type="Pfam" id="PF03873"/>
    </source>
</evidence>
<dbReference type="OrthoDB" id="6194196at2"/>
<keyword evidence="7" id="KW-0997">Cell inner membrane</keyword>
<dbReference type="RefSeq" id="WP_085283568.1">
    <property type="nucleotide sequence ID" value="NZ_FOBI01000002.1"/>
</dbReference>
<dbReference type="Gene3D" id="1.10.10.880">
    <property type="entry name" value="Anti sigma-E protein RseA, N-terminal domain"/>
    <property type="match status" value="1"/>
</dbReference>
<dbReference type="Proteomes" id="UP000199297">
    <property type="component" value="Unassembled WGS sequence"/>
</dbReference>
<keyword evidence="4" id="KW-0812">Transmembrane</keyword>
<reference evidence="11" key="1">
    <citation type="submission" date="2016-10" db="EMBL/GenBank/DDBJ databases">
        <authorList>
            <person name="Varghese N."/>
            <person name="Submissions S."/>
        </authorList>
    </citation>
    <scope>NUCLEOTIDE SEQUENCE [LARGE SCALE GENOMIC DNA]</scope>
    <source>
        <strain evidence="11">CGMCC 1.9127</strain>
    </source>
</reference>
<comment type="subunit">
    <text evidence="7">Interacts 1:1 with ECF RNA polymerase sigma-E (RpoE); this inhibits the interaction of sigma-E with the RNA polymerase catalytic core and leads to a decreased expression of sigma-E-regulated genes. Interacts with RseB.</text>
</comment>
<comment type="similarity">
    <text evidence="2 7">Belongs to the RseA family.</text>
</comment>
<evidence type="ECO:0000256" key="1">
    <source>
        <dbReference type="ARBA" id="ARBA00004162"/>
    </source>
</evidence>
<evidence type="ECO:0000256" key="2">
    <source>
        <dbReference type="ARBA" id="ARBA00005837"/>
    </source>
</evidence>
<evidence type="ECO:0000313" key="11">
    <source>
        <dbReference type="Proteomes" id="UP000199297"/>
    </source>
</evidence>
<dbReference type="PANTHER" id="PTHR38104:SF1">
    <property type="entry name" value="ANTI-SIGMA-E FACTOR RSEA"/>
    <property type="match status" value="1"/>
</dbReference>
<feature type="domain" description="Anti sigma-E protein RseA N-terminal" evidence="8">
    <location>
        <begin position="7"/>
        <end position="85"/>
    </location>
</feature>
<evidence type="ECO:0000256" key="7">
    <source>
        <dbReference type="PIRNR" id="PIRNR016938"/>
    </source>
</evidence>
<keyword evidence="11" id="KW-1185">Reference proteome</keyword>
<dbReference type="STRING" id="641665.GCA_002104455_01723"/>
<organism evidence="10 11">
    <name type="scientific">Colwellia chukchiensis</name>
    <dbReference type="NCBI Taxonomy" id="641665"/>
    <lineage>
        <taxon>Bacteria</taxon>
        <taxon>Pseudomonadati</taxon>
        <taxon>Pseudomonadota</taxon>
        <taxon>Gammaproteobacteria</taxon>
        <taxon>Alteromonadales</taxon>
        <taxon>Colwelliaceae</taxon>
        <taxon>Colwellia</taxon>
    </lineage>
</organism>
<evidence type="ECO:0000313" key="10">
    <source>
        <dbReference type="EMBL" id="SEK72806.1"/>
    </source>
</evidence>
<dbReference type="Pfam" id="PF03873">
    <property type="entry name" value="RseA_C"/>
    <property type="match status" value="1"/>
</dbReference>
<dbReference type="CDD" id="cd16328">
    <property type="entry name" value="RseA_N"/>
    <property type="match status" value="1"/>
</dbReference>
<dbReference type="Pfam" id="PF03872">
    <property type="entry name" value="RseA_N"/>
    <property type="match status" value="1"/>
</dbReference>
<dbReference type="InterPro" id="IPR026279">
    <property type="entry name" value="RseA"/>
</dbReference>
<keyword evidence="6 7" id="KW-0472">Membrane</keyword>
<proteinExistence type="inferred from homology"/>
<evidence type="ECO:0000256" key="6">
    <source>
        <dbReference type="ARBA" id="ARBA00023136"/>
    </source>
</evidence>
<evidence type="ECO:0000256" key="4">
    <source>
        <dbReference type="ARBA" id="ARBA00022692"/>
    </source>
</evidence>
<evidence type="ECO:0000256" key="3">
    <source>
        <dbReference type="ARBA" id="ARBA00022475"/>
    </source>
</evidence>
<comment type="subcellular location">
    <subcellularLocation>
        <location evidence="7">Cell inner membrane</location>
    </subcellularLocation>
    <subcellularLocation>
        <location evidence="1">Cell membrane</location>
        <topology evidence="1">Single-pass membrane protein</topology>
    </subcellularLocation>
</comment>
<sequence>MSENKLETVSSVADSYQANDEFIEELLNDAHLSATWERYHLVGDVMRGETSATINLDIAAQIATAIDKEPSIVAPVSSATAQRQVNKVKATLLQFTKPFAQVAIAASAAGLMVLGVQQNSTDNETLLPATQVVKTMPLGGVAEPVSLNFQPVSRTSEKQAFIAQQRRFQALLADHQQQIKLSSVDSSTSSIQNKAEDPAK</sequence>
<dbReference type="InterPro" id="IPR052383">
    <property type="entry name" value="Anti-sigma-E_RseA-like"/>
</dbReference>
<comment type="function">
    <text evidence="7">An anti-sigma factor for extracytoplasmic function (ECF) sigma factor sigma-E (RpoE). ECF sigma factors are held in an inactive form by an anti-sigma factor until released by regulated intramembrane proteolysis (RIP). RIP occurs when an extracytoplasmic signal triggers a concerted proteolytic cascade to transmit information and elicit cellular responses. The membrane-spanning regulatory substrate protein is first cut periplasmically (site-1 protease, S1P, DegS), then within the membrane itself (site-2 protease, S2P, RseP), while cytoplasmic proteases finish degrading the anti-sigma factor, liberating sigma-E.</text>
</comment>
<dbReference type="SUPFAM" id="SSF89069">
    <property type="entry name" value="N-terminal, cytoplasmic domain of anti-sigmaE factor RseA"/>
    <property type="match status" value="1"/>
</dbReference>
<evidence type="ECO:0000256" key="5">
    <source>
        <dbReference type="ARBA" id="ARBA00022989"/>
    </source>
</evidence>
<keyword evidence="5" id="KW-1133">Transmembrane helix</keyword>